<comment type="caution">
    <text evidence="1">The sequence shown here is derived from an EMBL/GenBank/DDBJ whole genome shotgun (WGS) entry which is preliminary data.</text>
</comment>
<keyword evidence="2" id="KW-1185">Reference proteome</keyword>
<organism evidence="1 2">
    <name type="scientific">Vibrio ostreicida</name>
    <dbReference type="NCBI Taxonomy" id="526588"/>
    <lineage>
        <taxon>Bacteria</taxon>
        <taxon>Pseudomonadati</taxon>
        <taxon>Pseudomonadota</taxon>
        <taxon>Gammaproteobacteria</taxon>
        <taxon>Vibrionales</taxon>
        <taxon>Vibrionaceae</taxon>
        <taxon>Vibrio</taxon>
    </lineage>
</organism>
<proteinExistence type="predicted"/>
<sequence length="60" mass="6930">MHIQCFETTKENDARAVDVDVGKASFNQPPLSDSHYGNSKEREFRTFLIMGKYERDSQCT</sequence>
<evidence type="ECO:0000313" key="2">
    <source>
        <dbReference type="Proteomes" id="UP001238540"/>
    </source>
</evidence>
<dbReference type="EMBL" id="JAUFQC010000027">
    <property type="protein sequence ID" value="MDN3611725.1"/>
    <property type="molecule type" value="Genomic_DNA"/>
</dbReference>
<name>A0ABT8C058_9VIBR</name>
<dbReference type="Proteomes" id="UP001238540">
    <property type="component" value="Unassembled WGS sequence"/>
</dbReference>
<gene>
    <name evidence="1" type="ORF">QWZ16_19170</name>
</gene>
<dbReference type="RefSeq" id="WP_076590356.1">
    <property type="nucleotide sequence ID" value="NZ_JABEYA020000008.1"/>
</dbReference>
<protein>
    <submittedName>
        <fullName evidence="1">Uncharacterized protein</fullName>
    </submittedName>
</protein>
<evidence type="ECO:0000313" key="1">
    <source>
        <dbReference type="EMBL" id="MDN3611725.1"/>
    </source>
</evidence>
<reference evidence="2" key="1">
    <citation type="journal article" date="2019" name="Int. J. Syst. Evol. Microbiol.">
        <title>The Global Catalogue of Microorganisms (GCM) 10K type strain sequencing project: providing services to taxonomists for standard genome sequencing and annotation.</title>
        <authorList>
            <consortium name="The Broad Institute Genomics Platform"/>
            <consortium name="The Broad Institute Genome Sequencing Center for Infectious Disease"/>
            <person name="Wu L."/>
            <person name="Ma J."/>
        </authorList>
    </citation>
    <scope>NUCLEOTIDE SEQUENCE [LARGE SCALE GENOMIC DNA]</scope>
    <source>
        <strain evidence="2">CECT 7398</strain>
    </source>
</reference>
<accession>A0ABT8C058</accession>